<name>A0A914S691_PAREQ</name>
<sequence length="75" mass="8388">MLTMQQQLYMLTVPITTVRDAKTARQEKVDQNRFQYAFTSSGCCLICNWGREKAAAIGTAIELEKLPVTLLSCTS</sequence>
<protein>
    <submittedName>
        <fullName evidence="2">Uncharacterized protein</fullName>
    </submittedName>
</protein>
<evidence type="ECO:0000313" key="1">
    <source>
        <dbReference type="Proteomes" id="UP000887564"/>
    </source>
</evidence>
<proteinExistence type="predicted"/>
<dbReference type="WBParaSite" id="PEQ_0001385701-mRNA-1">
    <property type="protein sequence ID" value="PEQ_0001385701-mRNA-1"/>
    <property type="gene ID" value="PEQ_0001385701"/>
</dbReference>
<organism evidence="1 2">
    <name type="scientific">Parascaris equorum</name>
    <name type="common">Equine roundworm</name>
    <dbReference type="NCBI Taxonomy" id="6256"/>
    <lineage>
        <taxon>Eukaryota</taxon>
        <taxon>Metazoa</taxon>
        <taxon>Ecdysozoa</taxon>
        <taxon>Nematoda</taxon>
        <taxon>Chromadorea</taxon>
        <taxon>Rhabditida</taxon>
        <taxon>Spirurina</taxon>
        <taxon>Ascaridomorpha</taxon>
        <taxon>Ascaridoidea</taxon>
        <taxon>Ascarididae</taxon>
        <taxon>Parascaris</taxon>
    </lineage>
</organism>
<evidence type="ECO:0000313" key="2">
    <source>
        <dbReference type="WBParaSite" id="PEQ_0001385701-mRNA-1"/>
    </source>
</evidence>
<dbReference type="AlphaFoldDB" id="A0A914S691"/>
<accession>A0A914S691</accession>
<reference evidence="2" key="1">
    <citation type="submission" date="2022-11" db="UniProtKB">
        <authorList>
            <consortium name="WormBaseParasite"/>
        </authorList>
    </citation>
    <scope>IDENTIFICATION</scope>
</reference>
<keyword evidence="1" id="KW-1185">Reference proteome</keyword>
<dbReference type="Proteomes" id="UP000887564">
    <property type="component" value="Unplaced"/>
</dbReference>